<dbReference type="Proteomes" id="UP000752647">
    <property type="component" value="Unassembled WGS sequence"/>
</dbReference>
<feature type="domain" description="GP-PDE" evidence="1">
    <location>
        <begin position="1"/>
        <end position="238"/>
    </location>
</feature>
<dbReference type="GO" id="GO:0008081">
    <property type="term" value="F:phosphoric diester hydrolase activity"/>
    <property type="evidence" value="ECO:0007669"/>
    <property type="project" value="InterPro"/>
</dbReference>
<protein>
    <submittedName>
        <fullName evidence="2">Glycerophosphoryl diester phosphodiesterase</fullName>
    </submittedName>
</protein>
<dbReference type="RefSeq" id="WP_224133465.1">
    <property type="nucleotide sequence ID" value="NZ_CBCPIF010000001.1"/>
</dbReference>
<dbReference type="Gene3D" id="3.20.20.190">
    <property type="entry name" value="Phosphatidylinositol (PI) phosphodiesterase"/>
    <property type="match status" value="1"/>
</dbReference>
<reference evidence="2" key="1">
    <citation type="submission" date="2021-05" db="EMBL/GenBank/DDBJ databases">
        <title>Pangenome of Leuconostoc gelidum warrants species status for Leuconostoc gelidum subsp. gasicomitatum.</title>
        <authorList>
            <person name="Johansson P."/>
            <person name="Sade E."/>
            <person name="Hultman J."/>
            <person name="Auvinen P."/>
            <person name="Bjorkroth J."/>
        </authorList>
    </citation>
    <scope>NUCLEOTIDE SEQUENCE</scope>
    <source>
        <strain evidence="2">A.21.4</strain>
    </source>
</reference>
<dbReference type="PANTHER" id="PTHR46211:SF14">
    <property type="entry name" value="GLYCEROPHOSPHODIESTER PHOSPHODIESTERASE"/>
    <property type="match status" value="1"/>
</dbReference>
<name>A0A9Q3SWE1_9LACO</name>
<comment type="caution">
    <text evidence="2">The sequence shown here is derived from an EMBL/GenBank/DDBJ whole genome shotgun (WGS) entry which is preliminary data.</text>
</comment>
<organism evidence="2 3">
    <name type="scientific">Leuconostoc gasicomitatum</name>
    <dbReference type="NCBI Taxonomy" id="115778"/>
    <lineage>
        <taxon>Bacteria</taxon>
        <taxon>Bacillati</taxon>
        <taxon>Bacillota</taxon>
        <taxon>Bacilli</taxon>
        <taxon>Lactobacillales</taxon>
        <taxon>Lactobacillaceae</taxon>
        <taxon>Leuconostoc</taxon>
        <taxon>Leuconostoc gelidum group</taxon>
    </lineage>
</organism>
<dbReference type="SUPFAM" id="SSF51695">
    <property type="entry name" value="PLC-like phosphodiesterases"/>
    <property type="match status" value="1"/>
</dbReference>
<accession>A0A9Q3SWE1</accession>
<dbReference type="Pfam" id="PF03009">
    <property type="entry name" value="GDPD"/>
    <property type="match status" value="1"/>
</dbReference>
<dbReference type="EMBL" id="JAHBFI010000005">
    <property type="protein sequence ID" value="MBZ5962059.1"/>
    <property type="molecule type" value="Genomic_DNA"/>
</dbReference>
<dbReference type="PANTHER" id="PTHR46211">
    <property type="entry name" value="GLYCEROPHOSPHORYL DIESTER PHOSPHODIESTERASE"/>
    <property type="match status" value="1"/>
</dbReference>
<dbReference type="GO" id="GO:0006629">
    <property type="term" value="P:lipid metabolic process"/>
    <property type="evidence" value="ECO:0007669"/>
    <property type="project" value="InterPro"/>
</dbReference>
<gene>
    <name evidence="2" type="ORF">KIJ12_02620</name>
</gene>
<evidence type="ECO:0000259" key="1">
    <source>
        <dbReference type="PROSITE" id="PS51704"/>
    </source>
</evidence>
<proteinExistence type="predicted"/>
<dbReference type="AlphaFoldDB" id="A0A9Q3SWE1"/>
<evidence type="ECO:0000313" key="2">
    <source>
        <dbReference type="EMBL" id="MBZ5962059.1"/>
    </source>
</evidence>
<evidence type="ECO:0000313" key="3">
    <source>
        <dbReference type="Proteomes" id="UP000752647"/>
    </source>
</evidence>
<dbReference type="InterPro" id="IPR017946">
    <property type="entry name" value="PLC-like_Pdiesterase_TIM-brl"/>
</dbReference>
<dbReference type="InterPro" id="IPR030395">
    <property type="entry name" value="GP_PDE_dom"/>
</dbReference>
<dbReference type="PROSITE" id="PS51704">
    <property type="entry name" value="GP_PDE"/>
    <property type="match status" value="1"/>
</dbReference>
<sequence length="238" mass="27196">MKKIAHRGISAQAPENTRAAFKKMVALNVEWLETDIDMTSDGELILIHDDKVDRVSNGSGSVNDMTLIELQKLDFGRWFSEAYANERIVTLKWLIDFINHYQFNVNFELKTALKSDKQHAYLTSVCQALRQVSSKVKIIVSSFDMTLLQKFHVLMPGIQLGVLIEAQLPDNIVEIAKNIGATYVHPDVTFLTKEQTHKLIDNHLQVNVWTVNDMIVAEKLEKWRVEAIFTDFPEVKAI</sequence>